<accession>A0A1Y1QFS3</accession>
<dbReference type="Gene3D" id="2.60.40.10">
    <property type="entry name" value="Immunoglobulins"/>
    <property type="match status" value="1"/>
</dbReference>
<dbReference type="PROSITE" id="PS50093">
    <property type="entry name" value="PKD"/>
    <property type="match status" value="1"/>
</dbReference>
<dbReference type="SUPFAM" id="SSF110296">
    <property type="entry name" value="Oligoxyloglucan reducing end-specific cellobiohydrolase"/>
    <property type="match status" value="1"/>
</dbReference>
<dbReference type="InterPro" id="IPR013783">
    <property type="entry name" value="Ig-like_fold"/>
</dbReference>
<feature type="domain" description="PKD" evidence="1">
    <location>
        <begin position="619"/>
        <end position="700"/>
    </location>
</feature>
<dbReference type="InterPro" id="IPR035986">
    <property type="entry name" value="PKD_dom_sf"/>
</dbReference>
<dbReference type="InterPro" id="IPR044060">
    <property type="entry name" value="Bacterial_rp_domain"/>
</dbReference>
<gene>
    <name evidence="2" type="ORF">BWK73_35835</name>
</gene>
<dbReference type="InterPro" id="IPR022409">
    <property type="entry name" value="PKD/Chitinase_dom"/>
</dbReference>
<dbReference type="SUPFAM" id="SSF49299">
    <property type="entry name" value="PKD domain"/>
    <property type="match status" value="1"/>
</dbReference>
<dbReference type="EMBL" id="MTEJ01000330">
    <property type="protein sequence ID" value="OQX04579.1"/>
    <property type="molecule type" value="Genomic_DNA"/>
</dbReference>
<evidence type="ECO:0000259" key="1">
    <source>
        <dbReference type="PROSITE" id="PS50093"/>
    </source>
</evidence>
<evidence type="ECO:0000313" key="3">
    <source>
        <dbReference type="Proteomes" id="UP000192491"/>
    </source>
</evidence>
<name>A0A1Y1QFS3_9GAMM</name>
<dbReference type="CDD" id="cd00146">
    <property type="entry name" value="PKD"/>
    <property type="match status" value="1"/>
</dbReference>
<dbReference type="SUPFAM" id="SSF55486">
    <property type="entry name" value="Metalloproteases ('zincins'), catalytic domain"/>
    <property type="match status" value="1"/>
</dbReference>
<dbReference type="Pfam" id="PF18998">
    <property type="entry name" value="Flg_new_2"/>
    <property type="match status" value="4"/>
</dbReference>
<comment type="caution">
    <text evidence="2">The sequence shown here is derived from an EMBL/GenBank/DDBJ whole genome shotgun (WGS) entry which is preliminary data.</text>
</comment>
<sequence length="1645" mass="173278">MPTSTAAATTDFAQWLDKTAGTPPTAEVLQEGIALAQARQAQMQQLIRRDPEAALAEAISLQDYAQLPDAIKPYVEKPFSTQASLMVLPDETGLMQPDQRPRFDPNQRVQGNKTYLHFADGSQTEVVLHGSRTKLPSKDGMAVQGIMLDGVSAIHPAALQIVSADEATFIEKNFAARTTDTQHDFYTGEVIQDKPVLALAGGQVFHFASATNVETLNAKLAELETHTDPKAGSQLLFAGQAQPGTGAESMTTTPLATQINQQLAAGADSWSTTPKKVYFIRTQFPDISLKTSQTKAKLMSDLQKVSDNVREMSHGKTYFSTIDVNEEAVVLDGNSTVYYQYETTVDAQGKTNTSMTLNKDSQAASEAIAKLKLIDPTFNENNYDMIGFFFPDVTGGAPGWAGGSRLWIFDYDNEYLLTHEFGHCYGLGHAHFWEPTTASSVGAGNHIEYGDSFDFMGGTYDNRDDYHIQGLVKLGWLETANWQDITASGAYRINRFDHASATGNRALRISRGAGGGYYWLGHRQKFDDNPTLENGAYLIWQKNGFERSWQVDTTPGSVSNAQSSSADRRDGGIIVGRTYSDKTVTPNIHITTLAKGGTEPNQWLDIQVNLGAFAGNNAPILSGINGATNAQARTNITFSAMATDADSDTLAYQWDFGDGLINANAETITHQWAVGGTYTVKLTVSDMKGGTASTQIAVTVADPLNVWTQRTSGTTKNLHDIATDGNKVIAVSHNQMGYVLSSPDGQTWTPSTAFDSGRHMDGIHYANGLWVAVGLDWSWTPSGWFGAIFTSTDGNTWTRRYHSGSQLLKVTYGNGIWVAVGENGTVVKSTDGITWVQQNSNTLETLTDIAYGNGKFVAVAAGNPLLLLTSTDGVTWEDHSSETGINSGNEYSRIDYLLDRFVASGWYEGISYSTDGTHFQNNQPRGHFAPAHAYGSGLFFAAGINRSDSNVDMNFVSTDGMTWSPLSTVSQPNRNAAIFFKNTFITVGQEGSIYQSAPLTTDTTPDAFSFTAQTDVPVSAVIISAPAKITGIDVATTWTATNGYACVSSGNNCNCDVVGFAASGAVSNGQYLCAQHTSSANYATSVASTVSVGGVSSSFGSTTVKNTQTINFGALGNKTLGNADFAISASASSGLAVSFSSQTPSVCSVAGTSVHLVAAGTCTIRASQAGNATYSAAVDVDQSFTVSAISVINGSCGTDHGATLTAIPTNLCAAGNASAITTGTSSYTWSCGGINGGSPASCLATRHYKVFATVNGSGGSISPSQAVAYQAKPSFTLTPEAGYLLYTMTGECGGALKGNVFTTKPITADCSVVAHFMAKTAQTITFASLSTKLLGSADFTLSATSSSGLAVSFSSQTPSVCSVTGKTVHLVAVGTCTIRASQSGDAAYAVATAVDQSFTVSPPAAKLLKLTVSRTGLGSITSTPAGINCGRDCSESYAQNTVVTLNATPTAGNKFIGWTGANCSNTSCDVTMDVAKKVTANFVKTYVLTVKNAGNGKVTGLPTGIECGADCTEIYTSGTNITLTATPDANRRFTGWSGACRSTTSTCTVRMTAAKTVTATFKPLFTLTVSKIGTGSGTITTSPTGVSCGTDCTEDYVSDTRIKLTAKAATGSRFFGWSGACVGKASTCSVTMTAVKEVTANFIPK</sequence>
<dbReference type="SMART" id="SM00089">
    <property type="entry name" value="PKD"/>
    <property type="match status" value="1"/>
</dbReference>
<evidence type="ECO:0000313" key="2">
    <source>
        <dbReference type="EMBL" id="OQX04579.1"/>
    </source>
</evidence>
<protein>
    <recommendedName>
        <fullName evidence="1">PKD domain-containing protein</fullName>
    </recommendedName>
</protein>
<organism evidence="2 3">
    <name type="scientific">Thiothrix lacustris</name>
    <dbReference type="NCBI Taxonomy" id="525917"/>
    <lineage>
        <taxon>Bacteria</taxon>
        <taxon>Pseudomonadati</taxon>
        <taxon>Pseudomonadota</taxon>
        <taxon>Gammaproteobacteria</taxon>
        <taxon>Thiotrichales</taxon>
        <taxon>Thiotrichaceae</taxon>
        <taxon>Thiothrix</taxon>
    </lineage>
</organism>
<dbReference type="InterPro" id="IPR000601">
    <property type="entry name" value="PKD_dom"/>
</dbReference>
<reference evidence="2 3" key="1">
    <citation type="submission" date="2017-01" db="EMBL/GenBank/DDBJ databases">
        <title>Novel large sulfur bacteria in the metagenomes of groundwater-fed chemosynthetic microbial mats in the Lake Huron basin.</title>
        <authorList>
            <person name="Sharrar A.M."/>
            <person name="Flood B.E."/>
            <person name="Bailey J.V."/>
            <person name="Jones D.S."/>
            <person name="Biddanda B."/>
            <person name="Ruberg S.A."/>
            <person name="Marcus D.N."/>
            <person name="Dick G.J."/>
        </authorList>
    </citation>
    <scope>NUCLEOTIDE SEQUENCE [LARGE SCALE GENOMIC DNA]</scope>
    <source>
        <strain evidence="2">A8</strain>
    </source>
</reference>
<dbReference type="Proteomes" id="UP000192491">
    <property type="component" value="Unassembled WGS sequence"/>
</dbReference>
<proteinExistence type="predicted"/>
<dbReference type="Pfam" id="PF18911">
    <property type="entry name" value="PKD_4"/>
    <property type="match status" value="1"/>
</dbReference>